<evidence type="ECO:0000256" key="1">
    <source>
        <dbReference type="ARBA" id="ARBA00006233"/>
    </source>
</evidence>
<name>A0A0M3JSJ3_ANISI</name>
<dbReference type="SUPFAM" id="SSF55729">
    <property type="entry name" value="Acyl-CoA N-acyltransferases (Nat)"/>
    <property type="match status" value="1"/>
</dbReference>
<dbReference type="PANTHER" id="PTHR31435">
    <property type="entry name" value="PROTEIN NATD1"/>
    <property type="match status" value="1"/>
</dbReference>
<organism evidence="7">
    <name type="scientific">Anisakis simplex</name>
    <name type="common">Herring worm</name>
    <dbReference type="NCBI Taxonomy" id="6269"/>
    <lineage>
        <taxon>Eukaryota</taxon>
        <taxon>Metazoa</taxon>
        <taxon>Ecdysozoa</taxon>
        <taxon>Nematoda</taxon>
        <taxon>Chromadorea</taxon>
        <taxon>Rhabditida</taxon>
        <taxon>Spirurina</taxon>
        <taxon>Ascaridomorpha</taxon>
        <taxon>Ascaridoidea</taxon>
        <taxon>Anisakidae</taxon>
        <taxon>Anisakis</taxon>
        <taxon>Anisakis simplex complex</taxon>
    </lineage>
</organism>
<dbReference type="InterPro" id="IPR045057">
    <property type="entry name" value="Gcn5-rel_NAT"/>
</dbReference>
<dbReference type="Pfam" id="PF14542">
    <property type="entry name" value="Acetyltransf_CG"/>
    <property type="match status" value="1"/>
</dbReference>
<dbReference type="WBParaSite" id="ASIM_0001095101-mRNA-1">
    <property type="protein sequence ID" value="ASIM_0001095101-mRNA-1"/>
    <property type="gene ID" value="ASIM_0001095101"/>
</dbReference>
<accession>A0A0M3JSJ3</accession>
<dbReference type="PANTHER" id="PTHR31435:SF9">
    <property type="entry name" value="PROTEIN NATD1"/>
    <property type="match status" value="1"/>
</dbReference>
<sequence length="107" mass="12147">MSSRAIGYTVEHAADALFFYVKVNGSRSILEYRCLPNNVLDLYHTEVPPILRGKGIAKVLCQAAFKYAKDQNLRVLPTCSYVAKYSKKFATDDEKSLLVCREKLKRV</sequence>
<dbReference type="OrthoDB" id="74247at2759"/>
<evidence type="ECO:0000256" key="3">
    <source>
        <dbReference type="ARBA" id="ARBA00031876"/>
    </source>
</evidence>
<proteinExistence type="inferred from homology"/>
<dbReference type="Gene3D" id="3.40.630.30">
    <property type="match status" value="1"/>
</dbReference>
<gene>
    <name evidence="5" type="ORF">ASIM_LOCUS10509</name>
</gene>
<dbReference type="EMBL" id="UYRR01031002">
    <property type="protein sequence ID" value="VDK43097.1"/>
    <property type="molecule type" value="Genomic_DNA"/>
</dbReference>
<dbReference type="AlphaFoldDB" id="A0A0M3JSJ3"/>
<evidence type="ECO:0000313" key="6">
    <source>
        <dbReference type="Proteomes" id="UP000267096"/>
    </source>
</evidence>
<dbReference type="InterPro" id="IPR016181">
    <property type="entry name" value="Acyl_CoA_acyltransferase"/>
</dbReference>
<comment type="similarity">
    <text evidence="1">Belongs to the NATD1 family.</text>
</comment>
<evidence type="ECO:0000313" key="5">
    <source>
        <dbReference type="EMBL" id="VDK43097.1"/>
    </source>
</evidence>
<evidence type="ECO:0000259" key="4">
    <source>
        <dbReference type="PROSITE" id="PS51729"/>
    </source>
</evidence>
<dbReference type="Proteomes" id="UP000267096">
    <property type="component" value="Unassembled WGS sequence"/>
</dbReference>
<protein>
    <recommendedName>
        <fullName evidence="2">Protein NATD1</fullName>
    </recommendedName>
    <alternativeName>
        <fullName evidence="3">N-acetyltransferase domain-containing protein 1</fullName>
    </alternativeName>
</protein>
<evidence type="ECO:0000256" key="2">
    <source>
        <dbReference type="ARBA" id="ARBA00020243"/>
    </source>
</evidence>
<dbReference type="InterPro" id="IPR031165">
    <property type="entry name" value="GNAT_YJDJ"/>
</dbReference>
<reference evidence="7" key="1">
    <citation type="submission" date="2017-02" db="UniProtKB">
        <authorList>
            <consortium name="WormBaseParasite"/>
        </authorList>
    </citation>
    <scope>IDENTIFICATION</scope>
</reference>
<dbReference type="PROSITE" id="PS51729">
    <property type="entry name" value="GNAT_YJDJ"/>
    <property type="match status" value="1"/>
</dbReference>
<reference evidence="5 6" key="2">
    <citation type="submission" date="2018-11" db="EMBL/GenBank/DDBJ databases">
        <authorList>
            <consortium name="Pathogen Informatics"/>
        </authorList>
    </citation>
    <scope>NUCLEOTIDE SEQUENCE [LARGE SCALE GENOMIC DNA]</scope>
</reference>
<evidence type="ECO:0000313" key="7">
    <source>
        <dbReference type="WBParaSite" id="ASIM_0001095101-mRNA-1"/>
    </source>
</evidence>
<feature type="domain" description="N-acetyltransferase" evidence="4">
    <location>
        <begin position="11"/>
        <end position="99"/>
    </location>
</feature>
<keyword evidence="6" id="KW-1185">Reference proteome</keyword>